<gene>
    <name evidence="1" type="ORF">K3G42_018936</name>
</gene>
<accession>A0ACB8F135</accession>
<name>A0ACB8F135_9SAUR</name>
<organism evidence="1 2">
    <name type="scientific">Sphaerodactylus townsendi</name>
    <dbReference type="NCBI Taxonomy" id="933632"/>
    <lineage>
        <taxon>Eukaryota</taxon>
        <taxon>Metazoa</taxon>
        <taxon>Chordata</taxon>
        <taxon>Craniata</taxon>
        <taxon>Vertebrata</taxon>
        <taxon>Euteleostomi</taxon>
        <taxon>Lepidosauria</taxon>
        <taxon>Squamata</taxon>
        <taxon>Bifurcata</taxon>
        <taxon>Gekkota</taxon>
        <taxon>Sphaerodactylidae</taxon>
        <taxon>Sphaerodactylus</taxon>
    </lineage>
</organism>
<protein>
    <submittedName>
        <fullName evidence="1">Uncharacterized protein</fullName>
    </submittedName>
</protein>
<evidence type="ECO:0000313" key="1">
    <source>
        <dbReference type="EMBL" id="KAH7998680.1"/>
    </source>
</evidence>
<proteinExistence type="predicted"/>
<sequence>MIHSCGADFGQLPKKWGLEFTKGHGNNSKRNGKRVESIERFLDRYLEEPPPANQWQSTGVRPKTTTRDAALQELMDFGLPDAGAAVAFPDVEVEGEGLINLRRGSRLRLSFAEGRGIKELADLPGATSSRHEDLGWPRSEPDPSLLHAQHEALEKAKREWQEACEALIEDRLQQKLRLEEELEREKEALQLQFQHDCEQQERDFLQAAEQSKQVLLRQRESLRVLRAQGDVNSAMQKAEHLQLQR</sequence>
<dbReference type="Proteomes" id="UP000827872">
    <property type="component" value="Linkage Group LG12"/>
</dbReference>
<evidence type="ECO:0000313" key="2">
    <source>
        <dbReference type="Proteomes" id="UP000827872"/>
    </source>
</evidence>
<keyword evidence="2" id="KW-1185">Reference proteome</keyword>
<reference evidence="1" key="1">
    <citation type="submission" date="2021-08" db="EMBL/GenBank/DDBJ databases">
        <title>The first chromosome-level gecko genome reveals the dynamic sex chromosomes of Neotropical dwarf geckos (Sphaerodactylidae: Sphaerodactylus).</title>
        <authorList>
            <person name="Pinto B.J."/>
            <person name="Keating S.E."/>
            <person name="Gamble T."/>
        </authorList>
    </citation>
    <scope>NUCLEOTIDE SEQUENCE</scope>
    <source>
        <strain evidence="1">TG3544</strain>
    </source>
</reference>
<comment type="caution">
    <text evidence="1">The sequence shown here is derived from an EMBL/GenBank/DDBJ whole genome shotgun (WGS) entry which is preliminary data.</text>
</comment>
<dbReference type="EMBL" id="CM037625">
    <property type="protein sequence ID" value="KAH7998680.1"/>
    <property type="molecule type" value="Genomic_DNA"/>
</dbReference>